<keyword evidence="3" id="KW-1185">Reference proteome</keyword>
<reference evidence="2 3" key="1">
    <citation type="submission" date="2024-08" db="EMBL/GenBank/DDBJ databases">
        <authorList>
            <person name="Feng Z."/>
            <person name="Ronholm J."/>
        </authorList>
    </citation>
    <scope>NUCLEOTIDE SEQUENCE [LARGE SCALE GENOMIC DNA]</scope>
    <source>
        <strain evidence="2 3">4-AB0-8</strain>
    </source>
</reference>
<feature type="region of interest" description="Disordered" evidence="1">
    <location>
        <begin position="229"/>
        <end position="296"/>
    </location>
</feature>
<accession>A0ABV4ID81</accession>
<dbReference type="RefSeq" id="WP_370892377.1">
    <property type="nucleotide sequence ID" value="NZ_JBGJLR010000010.1"/>
</dbReference>
<dbReference type="Proteomes" id="UP001567350">
    <property type="component" value="Unassembled WGS sequence"/>
</dbReference>
<evidence type="ECO:0000313" key="3">
    <source>
        <dbReference type="Proteomes" id="UP001567350"/>
    </source>
</evidence>
<feature type="region of interest" description="Disordered" evidence="1">
    <location>
        <begin position="123"/>
        <end position="164"/>
    </location>
</feature>
<sequence length="296" mass="30894">MTDSSAFGFGKFIPGFDFLQNLGKSGATPSGLPPFSHWVAPTVSVEEIDKRIEELKAVHFWLEQNSKALAATVQALEVQKMTLSTLKGMNVNLSEMAKAFPFAAAATAPAKNPLTDWPMSAAAQPAEPVAQPAEPQPQQAPETPKAQAASSSAETAEGPSDAAQTANMATAMQWWGALTQQFQHIAQQAMQDPAQQQAMLKATQMSTDFAKTAVKTASDLVRQAVAQAKPQKTAAAPASKAAATARQSAPAQKKPAASPPAAAKKSASAAKKAPATAAKTQRVAAKKPTVRKPRTA</sequence>
<dbReference type="EMBL" id="JBGJLR010000010">
    <property type="protein sequence ID" value="MEZ2739788.1"/>
    <property type="molecule type" value="Genomic_DNA"/>
</dbReference>
<feature type="compositionally biased region" description="Low complexity" evidence="1">
    <location>
        <begin position="229"/>
        <end position="280"/>
    </location>
</feature>
<proteinExistence type="predicted"/>
<feature type="compositionally biased region" description="Basic residues" evidence="1">
    <location>
        <begin position="284"/>
        <end position="296"/>
    </location>
</feature>
<gene>
    <name evidence="2" type="ORF">ACBP88_10080</name>
</gene>
<feature type="compositionally biased region" description="Low complexity" evidence="1">
    <location>
        <begin position="123"/>
        <end position="153"/>
    </location>
</feature>
<protein>
    <submittedName>
        <fullName evidence="2">PhaM family polyhydroxyalkanoate granule multifunctional regulatory protein</fullName>
    </submittedName>
</protein>
<dbReference type="NCBIfam" id="NF043076">
    <property type="entry name" value="PHA_gran_PhaM"/>
    <property type="match status" value="1"/>
</dbReference>
<evidence type="ECO:0000313" key="2">
    <source>
        <dbReference type="EMBL" id="MEZ2739788.1"/>
    </source>
</evidence>
<comment type="caution">
    <text evidence="2">The sequence shown here is derived from an EMBL/GenBank/DDBJ whole genome shotgun (WGS) entry which is preliminary data.</text>
</comment>
<name>A0ABV4ID81_9BURK</name>
<evidence type="ECO:0000256" key="1">
    <source>
        <dbReference type="SAM" id="MobiDB-lite"/>
    </source>
</evidence>
<dbReference type="InterPro" id="IPR050026">
    <property type="entry name" value="PHA_gran_PhaM_N"/>
</dbReference>
<organism evidence="2 3">
    <name type="scientific">Comamonas jiangduensis</name>
    <dbReference type="NCBI Taxonomy" id="1194168"/>
    <lineage>
        <taxon>Bacteria</taxon>
        <taxon>Pseudomonadati</taxon>
        <taxon>Pseudomonadota</taxon>
        <taxon>Betaproteobacteria</taxon>
        <taxon>Burkholderiales</taxon>
        <taxon>Comamonadaceae</taxon>
        <taxon>Comamonas</taxon>
    </lineage>
</organism>